<accession>A0A5C5WDU6</accession>
<reference evidence="2 3" key="1">
    <citation type="submission" date="2019-02" db="EMBL/GenBank/DDBJ databases">
        <title>Deep-cultivation of Planctomycetes and their phenomic and genomic characterization uncovers novel biology.</title>
        <authorList>
            <person name="Wiegand S."/>
            <person name="Jogler M."/>
            <person name="Boedeker C."/>
            <person name="Pinto D."/>
            <person name="Vollmers J."/>
            <person name="Rivas-Marin E."/>
            <person name="Kohn T."/>
            <person name="Peeters S.H."/>
            <person name="Heuer A."/>
            <person name="Rast P."/>
            <person name="Oberbeckmann S."/>
            <person name="Bunk B."/>
            <person name="Jeske O."/>
            <person name="Meyerdierks A."/>
            <person name="Storesund J.E."/>
            <person name="Kallscheuer N."/>
            <person name="Luecker S."/>
            <person name="Lage O.M."/>
            <person name="Pohl T."/>
            <person name="Merkel B.J."/>
            <person name="Hornburger P."/>
            <person name="Mueller R.-W."/>
            <person name="Bruemmer F."/>
            <person name="Labrenz M."/>
            <person name="Spormann A.M."/>
            <person name="Op Den Camp H."/>
            <person name="Overmann J."/>
            <person name="Amann R."/>
            <person name="Jetten M.S.M."/>
            <person name="Mascher T."/>
            <person name="Medema M.H."/>
            <person name="Devos D.P."/>
            <person name="Kaster A.-K."/>
            <person name="Ovreas L."/>
            <person name="Rohde M."/>
            <person name="Galperin M.Y."/>
            <person name="Jogler C."/>
        </authorList>
    </citation>
    <scope>NUCLEOTIDE SEQUENCE [LARGE SCALE GENOMIC DNA]</scope>
    <source>
        <strain evidence="2 3">Pla22</strain>
    </source>
</reference>
<name>A0A5C5WDU6_9BACT</name>
<protein>
    <submittedName>
        <fullName evidence="2">Uncharacterized protein</fullName>
    </submittedName>
</protein>
<dbReference type="AlphaFoldDB" id="A0A5C5WDU6"/>
<gene>
    <name evidence="2" type="ORF">Pla22_43180</name>
</gene>
<organism evidence="2 3">
    <name type="scientific">Rubripirellula amarantea</name>
    <dbReference type="NCBI Taxonomy" id="2527999"/>
    <lineage>
        <taxon>Bacteria</taxon>
        <taxon>Pseudomonadati</taxon>
        <taxon>Planctomycetota</taxon>
        <taxon>Planctomycetia</taxon>
        <taxon>Pirellulales</taxon>
        <taxon>Pirellulaceae</taxon>
        <taxon>Rubripirellula</taxon>
    </lineage>
</organism>
<comment type="caution">
    <text evidence="2">The sequence shown here is derived from an EMBL/GenBank/DDBJ whole genome shotgun (WGS) entry which is preliminary data.</text>
</comment>
<sequence length="125" mass="13753">MANCQTRSDMPVRWHYVGPMTEKPQHDSPCREAMPLQWHKKTSGCENPLVGVDDLWIRVNVWDQSSLESSSIKLASLVLAARSAVDEVSRLDGDDSLSVLSKEAIFETSNDSTGESSDVGDVSET</sequence>
<feature type="region of interest" description="Disordered" evidence="1">
    <location>
        <begin position="105"/>
        <end position="125"/>
    </location>
</feature>
<evidence type="ECO:0000256" key="1">
    <source>
        <dbReference type="SAM" id="MobiDB-lite"/>
    </source>
</evidence>
<dbReference type="Proteomes" id="UP000316598">
    <property type="component" value="Unassembled WGS sequence"/>
</dbReference>
<keyword evidence="3" id="KW-1185">Reference proteome</keyword>
<dbReference type="EMBL" id="SJPI01000003">
    <property type="protein sequence ID" value="TWT49126.1"/>
    <property type="molecule type" value="Genomic_DNA"/>
</dbReference>
<evidence type="ECO:0000313" key="2">
    <source>
        <dbReference type="EMBL" id="TWT49126.1"/>
    </source>
</evidence>
<feature type="compositionally biased region" description="Polar residues" evidence="1">
    <location>
        <begin position="107"/>
        <end position="116"/>
    </location>
</feature>
<proteinExistence type="predicted"/>
<evidence type="ECO:0000313" key="3">
    <source>
        <dbReference type="Proteomes" id="UP000316598"/>
    </source>
</evidence>